<reference evidence="2" key="1">
    <citation type="journal article" date="2020" name="Cell">
        <title>Large-Scale Comparative Analyses of Tick Genomes Elucidate Their Genetic Diversity and Vector Capacities.</title>
        <authorList>
            <consortium name="Tick Genome and Microbiome Consortium (TIGMIC)"/>
            <person name="Jia N."/>
            <person name="Wang J."/>
            <person name="Shi W."/>
            <person name="Du L."/>
            <person name="Sun Y."/>
            <person name="Zhan W."/>
            <person name="Jiang J.F."/>
            <person name="Wang Q."/>
            <person name="Zhang B."/>
            <person name="Ji P."/>
            <person name="Bell-Sakyi L."/>
            <person name="Cui X.M."/>
            <person name="Yuan T.T."/>
            <person name="Jiang B.G."/>
            <person name="Yang W.F."/>
            <person name="Lam T.T."/>
            <person name="Chang Q.C."/>
            <person name="Ding S.J."/>
            <person name="Wang X.J."/>
            <person name="Zhu J.G."/>
            <person name="Ruan X.D."/>
            <person name="Zhao L."/>
            <person name="Wei J.T."/>
            <person name="Ye R.Z."/>
            <person name="Que T.C."/>
            <person name="Du C.H."/>
            <person name="Zhou Y.H."/>
            <person name="Cheng J.X."/>
            <person name="Dai P.F."/>
            <person name="Guo W.B."/>
            <person name="Han X.H."/>
            <person name="Huang E.J."/>
            <person name="Li L.F."/>
            <person name="Wei W."/>
            <person name="Gao Y.C."/>
            <person name="Liu J.Z."/>
            <person name="Shao H.Z."/>
            <person name="Wang X."/>
            <person name="Wang C.C."/>
            <person name="Yang T.C."/>
            <person name="Huo Q.B."/>
            <person name="Li W."/>
            <person name="Chen H.Y."/>
            <person name="Chen S.E."/>
            <person name="Zhou L.G."/>
            <person name="Ni X.B."/>
            <person name="Tian J.H."/>
            <person name="Sheng Y."/>
            <person name="Liu T."/>
            <person name="Pan Y.S."/>
            <person name="Xia L.Y."/>
            <person name="Li J."/>
            <person name="Zhao F."/>
            <person name="Cao W.C."/>
        </authorList>
    </citation>
    <scope>NUCLEOTIDE SEQUENCE</scope>
    <source>
        <strain evidence="2">Rsan-2018</strain>
    </source>
</reference>
<protein>
    <submittedName>
        <fullName evidence="2">Uncharacterized protein</fullName>
    </submittedName>
</protein>
<dbReference type="Proteomes" id="UP000821837">
    <property type="component" value="Chromosome 11"/>
</dbReference>
<feature type="region of interest" description="Disordered" evidence="1">
    <location>
        <begin position="12"/>
        <end position="33"/>
    </location>
</feature>
<sequence length="236" mass="25636">MLTVPLPWKLKSGSPPGNAALHEESPEALWGPPTTSGKRRLYWGSATSALKEFSYTGNAVAATAAYKDEVADALDRGHCRCSDSELMRLLRQHGQLPPLLPAQAPNAAQPDHEGAMPGKHTSPFTDRFRYVGSEELDHFMHGTEEQLFAGLVRNPSTSVNDFLNGVIAIKHPLHLRYSQYHCLNSGGLIDTIAVTAVTATDESSLCQLIRAVVQEEVKKLTTTSNECAITSDTEVV</sequence>
<reference evidence="2" key="2">
    <citation type="submission" date="2021-09" db="EMBL/GenBank/DDBJ databases">
        <authorList>
            <person name="Jia N."/>
            <person name="Wang J."/>
            <person name="Shi W."/>
            <person name="Du L."/>
            <person name="Sun Y."/>
            <person name="Zhan W."/>
            <person name="Jiang J."/>
            <person name="Wang Q."/>
            <person name="Zhang B."/>
            <person name="Ji P."/>
            <person name="Sakyi L.B."/>
            <person name="Cui X."/>
            <person name="Yuan T."/>
            <person name="Jiang B."/>
            <person name="Yang W."/>
            <person name="Lam T.T.-Y."/>
            <person name="Chang Q."/>
            <person name="Ding S."/>
            <person name="Wang X."/>
            <person name="Zhu J."/>
            <person name="Ruan X."/>
            <person name="Zhao L."/>
            <person name="Wei J."/>
            <person name="Que T."/>
            <person name="Du C."/>
            <person name="Cheng J."/>
            <person name="Dai P."/>
            <person name="Han X."/>
            <person name="Huang E."/>
            <person name="Gao Y."/>
            <person name="Liu J."/>
            <person name="Shao H."/>
            <person name="Ye R."/>
            <person name="Li L."/>
            <person name="Wei W."/>
            <person name="Wang X."/>
            <person name="Wang C."/>
            <person name="Huo Q."/>
            <person name="Li W."/>
            <person name="Guo W."/>
            <person name="Chen H."/>
            <person name="Chen S."/>
            <person name="Zhou L."/>
            <person name="Zhou L."/>
            <person name="Ni X."/>
            <person name="Tian J."/>
            <person name="Zhou Y."/>
            <person name="Sheng Y."/>
            <person name="Liu T."/>
            <person name="Pan Y."/>
            <person name="Xia L."/>
            <person name="Li J."/>
            <person name="Zhao F."/>
            <person name="Cao W."/>
        </authorList>
    </citation>
    <scope>NUCLEOTIDE SEQUENCE</scope>
    <source>
        <strain evidence="2">Rsan-2018</strain>
        <tissue evidence="2">Larvae</tissue>
    </source>
</reference>
<evidence type="ECO:0000313" key="3">
    <source>
        <dbReference type="Proteomes" id="UP000821837"/>
    </source>
</evidence>
<keyword evidence="3" id="KW-1185">Reference proteome</keyword>
<organism evidence="2 3">
    <name type="scientific">Rhipicephalus sanguineus</name>
    <name type="common">Brown dog tick</name>
    <name type="synonym">Ixodes sanguineus</name>
    <dbReference type="NCBI Taxonomy" id="34632"/>
    <lineage>
        <taxon>Eukaryota</taxon>
        <taxon>Metazoa</taxon>
        <taxon>Ecdysozoa</taxon>
        <taxon>Arthropoda</taxon>
        <taxon>Chelicerata</taxon>
        <taxon>Arachnida</taxon>
        <taxon>Acari</taxon>
        <taxon>Parasitiformes</taxon>
        <taxon>Ixodida</taxon>
        <taxon>Ixodoidea</taxon>
        <taxon>Ixodidae</taxon>
        <taxon>Rhipicephalinae</taxon>
        <taxon>Rhipicephalus</taxon>
        <taxon>Rhipicephalus</taxon>
    </lineage>
</organism>
<dbReference type="AlphaFoldDB" id="A0A9D4T5F3"/>
<name>A0A9D4T5F3_RHISA</name>
<comment type="caution">
    <text evidence="2">The sequence shown here is derived from an EMBL/GenBank/DDBJ whole genome shotgun (WGS) entry which is preliminary data.</text>
</comment>
<evidence type="ECO:0000313" key="2">
    <source>
        <dbReference type="EMBL" id="KAH7972150.1"/>
    </source>
</evidence>
<proteinExistence type="predicted"/>
<dbReference type="EMBL" id="JABSTV010001247">
    <property type="protein sequence ID" value="KAH7972150.1"/>
    <property type="molecule type" value="Genomic_DNA"/>
</dbReference>
<gene>
    <name evidence="2" type="ORF">HPB52_007838</name>
</gene>
<evidence type="ECO:0000256" key="1">
    <source>
        <dbReference type="SAM" id="MobiDB-lite"/>
    </source>
</evidence>
<accession>A0A9D4T5F3</accession>